<organism evidence="10 11">
    <name type="scientific">Cucumis melo var. makuwa</name>
    <name type="common">Oriental melon</name>
    <dbReference type="NCBI Taxonomy" id="1194695"/>
    <lineage>
        <taxon>Eukaryota</taxon>
        <taxon>Viridiplantae</taxon>
        <taxon>Streptophyta</taxon>
        <taxon>Embryophyta</taxon>
        <taxon>Tracheophyta</taxon>
        <taxon>Spermatophyta</taxon>
        <taxon>Magnoliopsida</taxon>
        <taxon>eudicotyledons</taxon>
        <taxon>Gunneridae</taxon>
        <taxon>Pentapetalae</taxon>
        <taxon>rosids</taxon>
        <taxon>fabids</taxon>
        <taxon>Cucurbitales</taxon>
        <taxon>Cucurbitaceae</taxon>
        <taxon>Benincaseae</taxon>
        <taxon>Cucumis</taxon>
    </lineage>
</organism>
<evidence type="ECO:0000256" key="2">
    <source>
        <dbReference type="ARBA" id="ARBA00023268"/>
    </source>
</evidence>
<proteinExistence type="predicted"/>
<evidence type="ECO:0000259" key="6">
    <source>
        <dbReference type="Pfam" id="PF07727"/>
    </source>
</evidence>
<dbReference type="Pfam" id="PF00078">
    <property type="entry name" value="RVT_1"/>
    <property type="match status" value="1"/>
</dbReference>
<dbReference type="InterPro" id="IPR043128">
    <property type="entry name" value="Rev_trsase/Diguanyl_cyclase"/>
</dbReference>
<keyword evidence="2" id="KW-0511">Multifunctional enzyme</keyword>
<keyword evidence="3" id="KW-0175">Coiled coil</keyword>
<dbReference type="Pfam" id="PF07727">
    <property type="entry name" value="RVT_2"/>
    <property type="match status" value="1"/>
</dbReference>
<dbReference type="Gene3D" id="3.10.10.10">
    <property type="entry name" value="HIV Type 1 Reverse Transcriptase, subunit A, domain 1"/>
    <property type="match status" value="1"/>
</dbReference>
<evidence type="ECO:0000256" key="4">
    <source>
        <dbReference type="SAM" id="MobiDB-lite"/>
    </source>
</evidence>
<feature type="region of interest" description="Disordered" evidence="4">
    <location>
        <begin position="431"/>
        <end position="502"/>
    </location>
</feature>
<dbReference type="InterPro" id="IPR013103">
    <property type="entry name" value="RVT_2"/>
</dbReference>
<evidence type="ECO:0000259" key="9">
    <source>
        <dbReference type="Pfam" id="PF22936"/>
    </source>
</evidence>
<evidence type="ECO:0000259" key="7">
    <source>
        <dbReference type="Pfam" id="PF17919"/>
    </source>
</evidence>
<feature type="domain" description="Reverse transcriptase Ty1/copia-type" evidence="6">
    <location>
        <begin position="568"/>
        <end position="687"/>
    </location>
</feature>
<dbReference type="FunFam" id="1.10.340.70:FF:000001">
    <property type="entry name" value="Retrovirus-related Pol polyprotein from transposon gypsy-like Protein"/>
    <property type="match status" value="1"/>
</dbReference>
<dbReference type="GO" id="GO:0004190">
    <property type="term" value="F:aspartic-type endopeptidase activity"/>
    <property type="evidence" value="ECO:0007669"/>
    <property type="project" value="UniProtKB-KW"/>
</dbReference>
<dbReference type="InterPro" id="IPR000477">
    <property type="entry name" value="RT_dom"/>
</dbReference>
<evidence type="ECO:0000259" key="5">
    <source>
        <dbReference type="Pfam" id="PF00078"/>
    </source>
</evidence>
<gene>
    <name evidence="10" type="ORF">E5676_scaffold257G00200</name>
</gene>
<feature type="domain" description="Reverse transcriptase/retrotransposon-derived protein RNase H-like" evidence="7">
    <location>
        <begin position="1227"/>
        <end position="1283"/>
    </location>
</feature>
<dbReference type="InterPro" id="IPR050951">
    <property type="entry name" value="Retrovirus_Pol_polyprotein"/>
</dbReference>
<reference evidence="10 11" key="1">
    <citation type="submission" date="2019-08" db="EMBL/GenBank/DDBJ databases">
        <title>Draft genome sequences of two oriental melons (Cucumis melo L. var makuwa).</title>
        <authorList>
            <person name="Kwon S.-Y."/>
        </authorList>
    </citation>
    <scope>NUCLEOTIDE SEQUENCE [LARGE SCALE GENOMIC DNA]</scope>
    <source>
        <strain evidence="11">cv. Chang Bougi</strain>
        <tissue evidence="10">Leaf</tissue>
    </source>
</reference>
<evidence type="ECO:0000256" key="3">
    <source>
        <dbReference type="SAM" id="Coils"/>
    </source>
</evidence>
<keyword evidence="1" id="KW-0378">Hydrolase</keyword>
<dbReference type="Pfam" id="PF17921">
    <property type="entry name" value="Integrase_H2C2"/>
    <property type="match status" value="1"/>
</dbReference>
<feature type="domain" description="Reverse transcriptase" evidence="5">
    <location>
        <begin position="1110"/>
        <end position="1172"/>
    </location>
</feature>
<feature type="compositionally biased region" description="Basic and acidic residues" evidence="4">
    <location>
        <begin position="480"/>
        <end position="493"/>
    </location>
</feature>
<dbReference type="EMBL" id="SSTD01007479">
    <property type="protein sequence ID" value="TYK18719.1"/>
    <property type="molecule type" value="Genomic_DNA"/>
</dbReference>
<dbReference type="InterPro" id="IPR054722">
    <property type="entry name" value="PolX-like_BBD"/>
</dbReference>
<evidence type="ECO:0000259" key="8">
    <source>
        <dbReference type="Pfam" id="PF17921"/>
    </source>
</evidence>
<dbReference type="Proteomes" id="UP000321947">
    <property type="component" value="Unassembled WGS sequence"/>
</dbReference>
<dbReference type="SUPFAM" id="SSF56672">
    <property type="entry name" value="DNA/RNA polymerases"/>
    <property type="match status" value="2"/>
</dbReference>
<evidence type="ECO:0000313" key="11">
    <source>
        <dbReference type="Proteomes" id="UP000321947"/>
    </source>
</evidence>
<dbReference type="Gene3D" id="1.10.340.70">
    <property type="match status" value="1"/>
</dbReference>
<protein>
    <submittedName>
        <fullName evidence="10">Ty3-gypsy retrotransposon protein</fullName>
    </submittedName>
</protein>
<dbReference type="Gene3D" id="3.30.70.270">
    <property type="match status" value="1"/>
</dbReference>
<dbReference type="Pfam" id="PF17919">
    <property type="entry name" value="RT_RNaseH_2"/>
    <property type="match status" value="1"/>
</dbReference>
<feature type="compositionally biased region" description="Polar residues" evidence="4">
    <location>
        <begin position="453"/>
        <end position="467"/>
    </location>
</feature>
<feature type="domain" description="Retrovirus-related Pol polyprotein from transposon TNT 1-94-like beta-barrel" evidence="9">
    <location>
        <begin position="228"/>
        <end position="299"/>
    </location>
</feature>
<accession>A0A5D3D593</accession>
<dbReference type="CDD" id="cd01647">
    <property type="entry name" value="RT_LTR"/>
    <property type="match status" value="1"/>
</dbReference>
<dbReference type="PANTHER" id="PTHR37984">
    <property type="entry name" value="PROTEIN CBG26694"/>
    <property type="match status" value="1"/>
</dbReference>
<dbReference type="PANTHER" id="PTHR37984:SF5">
    <property type="entry name" value="PROTEIN NYNRIN-LIKE"/>
    <property type="match status" value="1"/>
</dbReference>
<sequence>MVSERNNNETLGKNLGNTQTKTEAAAAAAWTLPWKNYSNGFKRRRSIQWANPRCRPCNLLARNHFTPPLSGMWAHAPPSVNLTVHPISFYALSPVQPSHPSNHPPPIAAEQQPSKLSNLSGIEAGKSSAPSGYGQLYIYGLGINQTYRRAVFEVGASLAQTDLLMYSKNLGNQFSFVSIARNNNIPRISVGNSTVCPQETSSPTLSAITQSGMSQSLGLISVDGKNPWILDSGATDHLIGFSEHFVSYTPCASNEKIRIADGSLAPIAGKGQIVLFDGFSLQNVLHVPKLSYNLLSIRRTIGIARHSKGLYILNDDTSGSSISTTSLLSFYFSPLNMTLCCGIFEIPLRVFGCITDVHNFGPNQTKFTPRAQACVFVGHLHGESVSEESNNTFEFIEPTPSTVSNIDPHPIIISTNQVPWKRYYRRNLRKEVGSPTSQPPAPVQDFEPPQDQGVENPTEPCTNNTMNENDRFDVVLLENVEEKNSGDETEVRTETSNNESEQVIQGNLMKMKALEKNNTWEICALPKGHKPVGCKWVFTLKYKADETLDRQGKLDVKNAFLNGDLVEESPKAWFDRFTTFVKSKGYSQGHSDHTLFTKVFKIGKIVILIVYVDDIVLSGDDQAEIRQLKQRMGNEFEIKNLENLKYFLGIEVVRSKEGISVSQRKYTLDLLTETDMLGCRLTDTPIESNCKLGNSDDQVLVDNELYQHLVGPTILGKPKKMEKKHKERFEALEQEVSEMKKDLQKLPAVEEKLSTIMKTIERVNVQNEKQQQQNQALMKNLDKLSSKADTQQQQYQVLEETFMNGLFPWIRAKVEYSEPVGLPQTMRLALKAEIREIIQREANLYGYAGGRYLYNPAYYNKPNTAVTGNDGKNNQSTPMRTITLRSTANGEARKEEIIEEECAQPKELNMFEMEGEVNAVLVNEMKLHTKEPSHYGVIPDSGTAIKRKGVCENVERMESDSRFFTLGVRRDKKIIIKGDPSLTKTRVGLKSLMKAWTDFDQGYLVECRALEGGVMLTEESAETETNVVPTNMQNVVGKFNDVFEWSELLPPRRSIEHQIHLKTGTNLVNVRPHRYAFHQKAEMEKLVDEMLSSGIIQPSSSPYSSLVLLVKKKNGSWRFCVDYHALNNVTIPDKFPIPIIEELFDELNGANLFSKIDLKAGYHQIRMHKEDRVEYLGYIVSSQGVGADPEKIKSIKQWLVPSNVREFRGFLGLTGYNRSHDDITGVALPDFNLPFEVETDAFGHGIGAVLMQKKRPIAFFSHTLALRDRAKPVYERELMAWVIQPQYQKWIAKLLGYSLEVIYKPGLENKAADALSKVPPVVHLNQLTAPSLIDLKIIKEENDHLSQIIKRIKEGEEVQKYTLQHDMLYYKGRLVIAKKSSLIPTILHTYHDSVFGGHSGFLRTYKRLTGELFWQGMKGDVQKYCEECAVCQLNKSLSLSPAGLLTPLEIANRIWDDISMDFIEGLPKATGFEVILVVVNQ</sequence>
<dbReference type="InterPro" id="IPR041588">
    <property type="entry name" value="Integrase_H2C2"/>
</dbReference>
<name>A0A5D3D593_CUCMM</name>
<keyword evidence="1" id="KW-0645">Protease</keyword>
<dbReference type="InterPro" id="IPR043502">
    <property type="entry name" value="DNA/RNA_pol_sf"/>
</dbReference>
<feature type="coiled-coil region" evidence="3">
    <location>
        <begin position="722"/>
        <end position="801"/>
    </location>
</feature>
<comment type="caution">
    <text evidence="10">The sequence shown here is derived from an EMBL/GenBank/DDBJ whole genome shotgun (WGS) entry which is preliminary data.</text>
</comment>
<feature type="domain" description="Integrase zinc-binding" evidence="8">
    <location>
        <begin position="1380"/>
        <end position="1436"/>
    </location>
</feature>
<evidence type="ECO:0000313" key="10">
    <source>
        <dbReference type="EMBL" id="TYK18719.1"/>
    </source>
</evidence>
<dbReference type="Pfam" id="PF22936">
    <property type="entry name" value="Pol_BBD"/>
    <property type="match status" value="1"/>
</dbReference>
<dbReference type="InterPro" id="IPR041577">
    <property type="entry name" value="RT_RNaseH_2"/>
</dbReference>
<evidence type="ECO:0000256" key="1">
    <source>
        <dbReference type="ARBA" id="ARBA00022750"/>
    </source>
</evidence>
<keyword evidence="1" id="KW-0064">Aspartyl protease</keyword>